<dbReference type="UniPathway" id="UPA00074">
    <property type="reaction ID" value="UER00131"/>
</dbReference>
<feature type="non-terminal residue" evidence="9">
    <location>
        <position position="171"/>
    </location>
</feature>
<feature type="region of interest" description="Disordered" evidence="7">
    <location>
        <begin position="148"/>
        <end position="171"/>
    </location>
</feature>
<dbReference type="EC" id="6.3.2.6" evidence="2"/>
<dbReference type="InterPro" id="IPR018236">
    <property type="entry name" value="SAICAR_synthetase_CS"/>
</dbReference>
<accession>A0A0F8XQ19</accession>
<keyword evidence="5" id="KW-0658">Purine biosynthesis</keyword>
<reference evidence="9" key="1">
    <citation type="journal article" date="2015" name="Nature">
        <title>Complex archaea that bridge the gap between prokaryotes and eukaryotes.</title>
        <authorList>
            <person name="Spang A."/>
            <person name="Saw J.H."/>
            <person name="Jorgensen S.L."/>
            <person name="Zaremba-Niedzwiedzka K."/>
            <person name="Martijn J."/>
            <person name="Lind A.E."/>
            <person name="van Eijk R."/>
            <person name="Schleper C."/>
            <person name="Guy L."/>
            <person name="Ettema T.J."/>
        </authorList>
    </citation>
    <scope>NUCLEOTIDE SEQUENCE</scope>
</reference>
<dbReference type="SUPFAM" id="SSF56104">
    <property type="entry name" value="SAICAR synthase-like"/>
    <property type="match status" value="1"/>
</dbReference>
<dbReference type="Pfam" id="PF01259">
    <property type="entry name" value="SAICAR_synt"/>
    <property type="match status" value="1"/>
</dbReference>
<keyword evidence="3" id="KW-0436">Ligase</keyword>
<evidence type="ECO:0000256" key="7">
    <source>
        <dbReference type="SAM" id="MobiDB-lite"/>
    </source>
</evidence>
<dbReference type="InterPro" id="IPR028923">
    <property type="entry name" value="SAICAR_synt/ADE2_N"/>
</dbReference>
<keyword evidence="4" id="KW-0547">Nucleotide-binding</keyword>
<dbReference type="AlphaFoldDB" id="A0A0F8XQ19"/>
<dbReference type="Gene3D" id="3.30.200.20">
    <property type="entry name" value="Phosphorylase Kinase, domain 1"/>
    <property type="match status" value="1"/>
</dbReference>
<feature type="domain" description="SAICAR synthetase/ADE2 N-terminal" evidence="8">
    <location>
        <begin position="23"/>
        <end position="171"/>
    </location>
</feature>
<evidence type="ECO:0000256" key="5">
    <source>
        <dbReference type="ARBA" id="ARBA00022755"/>
    </source>
</evidence>
<organism evidence="9">
    <name type="scientific">marine sediment metagenome</name>
    <dbReference type="NCBI Taxonomy" id="412755"/>
    <lineage>
        <taxon>unclassified sequences</taxon>
        <taxon>metagenomes</taxon>
        <taxon>ecological metagenomes</taxon>
    </lineage>
</organism>
<dbReference type="PANTHER" id="PTHR43700:SF1">
    <property type="entry name" value="PHOSPHORIBOSYLAMINOIMIDAZOLE-SUCCINOCARBOXAMIDE SYNTHASE"/>
    <property type="match status" value="1"/>
</dbReference>
<dbReference type="PROSITE" id="PS01057">
    <property type="entry name" value="SAICAR_SYNTHETASE_1"/>
    <property type="match status" value="1"/>
</dbReference>
<dbReference type="PANTHER" id="PTHR43700">
    <property type="entry name" value="PHOSPHORIBOSYLAMINOIMIDAZOLE-SUCCINOCARBOXAMIDE SYNTHASE"/>
    <property type="match status" value="1"/>
</dbReference>
<protein>
    <recommendedName>
        <fullName evidence="2">phosphoribosylaminoimidazolesuccinocarboxamide synthase</fullName>
        <ecNumber evidence="2">6.3.2.6</ecNumber>
    </recommendedName>
</protein>
<evidence type="ECO:0000256" key="2">
    <source>
        <dbReference type="ARBA" id="ARBA00012217"/>
    </source>
</evidence>
<dbReference type="GO" id="GO:0005524">
    <property type="term" value="F:ATP binding"/>
    <property type="evidence" value="ECO:0007669"/>
    <property type="project" value="UniProtKB-KW"/>
</dbReference>
<name>A0A0F8XQ19_9ZZZZ</name>
<dbReference type="GO" id="GO:0004639">
    <property type="term" value="F:phosphoribosylaminoimidazolesuccinocarboxamide synthase activity"/>
    <property type="evidence" value="ECO:0007669"/>
    <property type="project" value="UniProtKB-EC"/>
</dbReference>
<dbReference type="GO" id="GO:0006189">
    <property type="term" value="P:'de novo' IMP biosynthetic process"/>
    <property type="evidence" value="ECO:0007669"/>
    <property type="project" value="UniProtKB-UniPathway"/>
</dbReference>
<comment type="pathway">
    <text evidence="1">Purine metabolism; IMP biosynthesis via de novo pathway; 5-amino-1-(5-phospho-D-ribosyl)imidazole-4-carboxamide from 5-amino-1-(5-phospho-D-ribosyl)imidazole-4-carboxylate: step 1/2.</text>
</comment>
<dbReference type="EMBL" id="LAZR01057901">
    <property type="protein sequence ID" value="KKK71073.1"/>
    <property type="molecule type" value="Genomic_DNA"/>
</dbReference>
<evidence type="ECO:0000256" key="4">
    <source>
        <dbReference type="ARBA" id="ARBA00022741"/>
    </source>
</evidence>
<keyword evidence="6" id="KW-0067">ATP-binding</keyword>
<dbReference type="GO" id="GO:0005737">
    <property type="term" value="C:cytoplasm"/>
    <property type="evidence" value="ECO:0007669"/>
    <property type="project" value="TreeGrafter"/>
</dbReference>
<evidence type="ECO:0000313" key="9">
    <source>
        <dbReference type="EMBL" id="KKK71073.1"/>
    </source>
</evidence>
<evidence type="ECO:0000259" key="8">
    <source>
        <dbReference type="Pfam" id="PF01259"/>
    </source>
</evidence>
<dbReference type="Gene3D" id="3.30.470.20">
    <property type="entry name" value="ATP-grasp fold, B domain"/>
    <property type="match status" value="1"/>
</dbReference>
<proteinExistence type="predicted"/>
<evidence type="ECO:0000256" key="1">
    <source>
        <dbReference type="ARBA" id="ARBA00004672"/>
    </source>
</evidence>
<evidence type="ECO:0000256" key="3">
    <source>
        <dbReference type="ARBA" id="ARBA00022598"/>
    </source>
</evidence>
<gene>
    <name evidence="9" type="ORF">LCGC14_2917600</name>
</gene>
<dbReference type="CDD" id="cd01414">
    <property type="entry name" value="SAICAR_synt_Sc"/>
    <property type="match status" value="1"/>
</dbReference>
<sequence>MHNIRSMDIVLRTEIPELGEPRRGKVRDIYDMGDNILLVMTDRVSAFDVIMPVGIPGKGKVLTAISLFWFKRMEDLVDNHLVAWRVEDFPGELHKYSGTLEGRSILVKKADVVPVECIVRGYLSGSGWKSYLNDGTVCGISLPEGLRESDRLPGEPLFTPSTKAEEGHDEN</sequence>
<evidence type="ECO:0000256" key="6">
    <source>
        <dbReference type="ARBA" id="ARBA00022840"/>
    </source>
</evidence>
<comment type="caution">
    <text evidence="9">The sequence shown here is derived from an EMBL/GenBank/DDBJ whole genome shotgun (WGS) entry which is preliminary data.</text>
</comment>